<dbReference type="PANTHER" id="PTHR22722:SF15">
    <property type="entry name" value="LOW-DENSITY LIPOPROTEIN RECEPTOR-RELATED"/>
    <property type="match status" value="1"/>
</dbReference>
<evidence type="ECO:0000256" key="21">
    <source>
        <dbReference type="ARBA" id="ARBA00023180"/>
    </source>
</evidence>
<dbReference type="SUPFAM" id="SSF57424">
    <property type="entry name" value="LDL receptor-like module"/>
    <property type="match status" value="7"/>
</dbReference>
<keyword evidence="11" id="KW-0732">Signal</keyword>
<keyword evidence="17 23" id="KW-1015">Disulfide bond</keyword>
<dbReference type="AlphaFoldDB" id="A0A6Q2Y368"/>
<feature type="compositionally biased region" description="Pro residues" evidence="26">
    <location>
        <begin position="701"/>
        <end position="712"/>
    </location>
</feature>
<feature type="disulfide bond" evidence="24">
    <location>
        <begin position="177"/>
        <end position="189"/>
    </location>
</feature>
<keyword evidence="22" id="KW-0753">Steroid metabolism</keyword>
<organism evidence="28 29">
    <name type="scientific">Esox lucius</name>
    <name type="common">Northern pike</name>
    <dbReference type="NCBI Taxonomy" id="8010"/>
    <lineage>
        <taxon>Eukaryota</taxon>
        <taxon>Metazoa</taxon>
        <taxon>Chordata</taxon>
        <taxon>Craniata</taxon>
        <taxon>Vertebrata</taxon>
        <taxon>Euteleostomi</taxon>
        <taxon>Actinopterygii</taxon>
        <taxon>Neopterygii</taxon>
        <taxon>Teleostei</taxon>
        <taxon>Protacanthopterygii</taxon>
        <taxon>Esociformes</taxon>
        <taxon>Esocidae</taxon>
        <taxon>Esox</taxon>
    </lineage>
</organism>
<feature type="region of interest" description="Disordered" evidence="26">
    <location>
        <begin position="695"/>
        <end position="749"/>
    </location>
</feature>
<keyword evidence="15" id="KW-0443">Lipid metabolism</keyword>
<dbReference type="SMART" id="SM00179">
    <property type="entry name" value="EGF_CA"/>
    <property type="match status" value="2"/>
</dbReference>
<reference evidence="28" key="4">
    <citation type="submission" date="2025-09" db="UniProtKB">
        <authorList>
            <consortium name="Ensembl"/>
        </authorList>
    </citation>
    <scope>IDENTIFICATION</scope>
</reference>
<dbReference type="SMART" id="SM00192">
    <property type="entry name" value="LDLa"/>
    <property type="match status" value="7"/>
</dbReference>
<feature type="repeat" description="LDL-receptor class B" evidence="25">
    <location>
        <begin position="555"/>
        <end position="599"/>
    </location>
</feature>
<dbReference type="InterPro" id="IPR018097">
    <property type="entry name" value="EGF_Ca-bd_CS"/>
</dbReference>
<dbReference type="GO" id="GO:0005509">
    <property type="term" value="F:calcium ion binding"/>
    <property type="evidence" value="ECO:0007669"/>
    <property type="project" value="InterPro"/>
</dbReference>
<feature type="disulfide bond" evidence="24">
    <location>
        <begin position="15"/>
        <end position="33"/>
    </location>
</feature>
<dbReference type="InterPro" id="IPR023415">
    <property type="entry name" value="LDLR_class-A_CS"/>
</dbReference>
<evidence type="ECO:0000256" key="26">
    <source>
        <dbReference type="SAM" id="MobiDB-lite"/>
    </source>
</evidence>
<comment type="subcellular location">
    <subcellularLocation>
        <location evidence="1">Cell membrane</location>
        <topology evidence="1">Single-pass type I membrane protein</topology>
    </subcellularLocation>
    <subcellularLocation>
        <location evidence="2">Membrane</location>
        <location evidence="2">Clathrin-coated pit</location>
    </subcellularLocation>
</comment>
<dbReference type="Ensembl" id="ENSELUT00000053621.2">
    <property type="protein sequence ID" value="ENSELUP00000060348.2"/>
    <property type="gene ID" value="ENSELUG00000023242.3"/>
</dbReference>
<evidence type="ECO:0000256" key="11">
    <source>
        <dbReference type="ARBA" id="ARBA00022729"/>
    </source>
</evidence>
<dbReference type="FunFam" id="4.10.400.10:FF:000005">
    <property type="entry name" value="low-density lipoprotein receptor-related protein 1B"/>
    <property type="match status" value="1"/>
</dbReference>
<dbReference type="InterPro" id="IPR002172">
    <property type="entry name" value="LDrepeatLR_classA_rpt"/>
</dbReference>
<dbReference type="GeneTree" id="ENSGT00940000154819"/>
<evidence type="ECO:0000256" key="20">
    <source>
        <dbReference type="ARBA" id="ARBA00023176"/>
    </source>
</evidence>
<evidence type="ECO:0000256" key="3">
    <source>
        <dbReference type="ARBA" id="ARBA00009939"/>
    </source>
</evidence>
<dbReference type="GO" id="GO:0006898">
    <property type="term" value="P:receptor-mediated endocytosis"/>
    <property type="evidence" value="ECO:0007669"/>
    <property type="project" value="TreeGrafter"/>
</dbReference>
<dbReference type="SMART" id="SM00181">
    <property type="entry name" value="EGF"/>
    <property type="match status" value="4"/>
</dbReference>
<evidence type="ECO:0000256" key="23">
    <source>
        <dbReference type="PROSITE-ProRule" id="PRU00076"/>
    </source>
</evidence>
<sequence length="896" mass="98823">MIDAVYKCREDQFSCDNRKCITSRWVCDGGDDCGDGSDELPAACAAKTCRPNEFNCGAPRNQCIPGTWHCDGKADCDNEADEKSCATKTCSDNQFSCSNGQCIAKSFVCDKDNDCSDGSDETSCPTATCGPSAFQCNNTVCVPSLWACDGDADCADGSDEWPQNCAGRDTKPTPKTCGTHEFHCGSGECIHKSWRCDGGKDCVDNSDETNCTRATCRPDEFQCTYGSCIHGSRQCDGRIDCRDLSDEMGCARVKTCTGPDNFKCQSGDCIAMDKVCNGRSDCRDWSDEPVSQCGKNECLADNGGCSHICTDLKIGFNCSCGAGYSLGEDMKSCKDIDECASPDTCSQICVNVPGSYKCECEEGYDLDPKTHTCKAISGTVPYLLFTNRHEVRKMTTDRREYERLIPSLRNVVSLDMDMPGKKIFWSDLHHKKIYSADITQAGNSSYHSVVIDSGLEAPEGLAVDWIHGNIYWTDSARRTITVATTDGTRRKTVINEGLDKPRGIVVDPVKNFMYWTDWGDEAKIEKSGLNGANRVPLVTDNILWPNGITLDMVNQRLYWVDSKMHTLSSIDVIGGGRHTLIYNEEKLSHPLSLAVFEEKVFWTDMENNVVMSASRLTGMNITVLAADLNQPEDIIVYHDLKQPVGTNWCRGDELVNGGCEFLCLPAPQINQHSPKYTCACPDNMRLGPDMRKCIAGTTAPPAEPKTVPPGHPTKPTTTITTTTTTTSSAPRVQPPDPTTRSSTTHSPQGAEVTGQWLTFDLCSTVTCMGLFLTLWLWRTWRLKNTNTIHFDNPVYQKTTEDEMHICRTSEDGYSYPEVTLRAASNRDLTYQGWAPFHFSSPAVLGSVPRVSLYFLNVDKFCVCVCVCDSSSVLCDFIVILCFPTQRQMVRLDEDLA</sequence>
<evidence type="ECO:0000256" key="10">
    <source>
        <dbReference type="ARBA" id="ARBA00022710"/>
    </source>
</evidence>
<dbReference type="PROSITE" id="PS01187">
    <property type="entry name" value="EGF_CA"/>
    <property type="match status" value="1"/>
</dbReference>
<reference evidence="29" key="1">
    <citation type="journal article" date="2014" name="PLoS ONE">
        <title>The genome and linkage map of the northern pike (Esox lucius): conserved synteny revealed between the salmonid sister group and the Neoteleostei.</title>
        <authorList>
            <person name="Rondeau E.B."/>
            <person name="Minkley D.R."/>
            <person name="Leong J.S."/>
            <person name="Messmer A.M."/>
            <person name="Jantzen J.R."/>
            <person name="von Schalburg K.R."/>
            <person name="Lemon C."/>
            <person name="Bird N.H."/>
            <person name="Koop B.F."/>
        </authorList>
    </citation>
    <scope>NUCLEOTIDE SEQUENCE</scope>
</reference>
<dbReference type="Pfam" id="PF07645">
    <property type="entry name" value="EGF_CA"/>
    <property type="match status" value="1"/>
</dbReference>
<reference evidence="28" key="3">
    <citation type="submission" date="2025-08" db="UniProtKB">
        <authorList>
            <consortium name="Ensembl"/>
        </authorList>
    </citation>
    <scope>IDENTIFICATION</scope>
</reference>
<dbReference type="Gene3D" id="2.120.10.30">
    <property type="entry name" value="TolB, C-terminal domain"/>
    <property type="match status" value="1"/>
</dbReference>
<gene>
    <name evidence="28" type="primary">LRP8</name>
</gene>
<dbReference type="GO" id="GO:0016324">
    <property type="term" value="C:apical plasma membrane"/>
    <property type="evidence" value="ECO:0007669"/>
    <property type="project" value="TreeGrafter"/>
</dbReference>
<dbReference type="SUPFAM" id="SSF57196">
    <property type="entry name" value="EGF/Laminin"/>
    <property type="match status" value="3"/>
</dbReference>
<evidence type="ECO:0000256" key="22">
    <source>
        <dbReference type="ARBA" id="ARBA00023221"/>
    </source>
</evidence>
<dbReference type="PROSITE" id="PS50068">
    <property type="entry name" value="LDLRA_2"/>
    <property type="match status" value="7"/>
</dbReference>
<dbReference type="Bgee" id="ENSELUG00000023242">
    <property type="expression patterns" value="Expressed in pharyngeal gill and 14 other cell types or tissues"/>
</dbReference>
<dbReference type="Gene3D" id="2.10.25.10">
    <property type="entry name" value="Laminin"/>
    <property type="match status" value="3"/>
</dbReference>
<keyword evidence="4" id="KW-0813">Transport</keyword>
<evidence type="ECO:0000256" key="4">
    <source>
        <dbReference type="ARBA" id="ARBA00022448"/>
    </source>
</evidence>
<dbReference type="Pfam" id="PF00058">
    <property type="entry name" value="Ldl_recept_b"/>
    <property type="match status" value="5"/>
</dbReference>
<keyword evidence="20" id="KW-0168">Coated pit</keyword>
<evidence type="ECO:0000256" key="12">
    <source>
        <dbReference type="ARBA" id="ARBA00022737"/>
    </source>
</evidence>
<keyword evidence="16" id="KW-0472">Membrane</keyword>
<feature type="repeat" description="LDL-receptor class B" evidence="25">
    <location>
        <begin position="468"/>
        <end position="510"/>
    </location>
</feature>
<keyword evidence="12" id="KW-0677">Repeat</keyword>
<evidence type="ECO:0000256" key="15">
    <source>
        <dbReference type="ARBA" id="ARBA00023098"/>
    </source>
</evidence>
<keyword evidence="13" id="KW-1133">Transmembrane helix</keyword>
<dbReference type="GO" id="GO:0042562">
    <property type="term" value="F:hormone binding"/>
    <property type="evidence" value="ECO:0007669"/>
    <property type="project" value="TreeGrafter"/>
</dbReference>
<feature type="disulfide bond" evidence="24">
    <location>
        <begin position="264"/>
        <end position="282"/>
    </location>
</feature>
<dbReference type="GO" id="GO:0005905">
    <property type="term" value="C:clathrin-coated pit"/>
    <property type="evidence" value="ECO:0007669"/>
    <property type="project" value="UniProtKB-SubCell"/>
</dbReference>
<dbReference type="PROSITE" id="PS01209">
    <property type="entry name" value="LDLRA_1"/>
    <property type="match status" value="4"/>
</dbReference>
<keyword evidence="19" id="KW-0675">Receptor</keyword>
<keyword evidence="6 23" id="KW-0245">EGF-like domain</keyword>
<dbReference type="InterPro" id="IPR000152">
    <property type="entry name" value="EGF-type_Asp/Asn_hydroxyl_site"/>
</dbReference>
<keyword evidence="21" id="KW-0325">Glycoprotein</keyword>
<feature type="disulfide bond" evidence="24">
    <location>
        <begin position="8"/>
        <end position="20"/>
    </location>
</feature>
<feature type="repeat" description="LDL-receptor class B" evidence="25">
    <location>
        <begin position="421"/>
        <end position="467"/>
    </location>
</feature>
<dbReference type="InterPro" id="IPR001881">
    <property type="entry name" value="EGF-like_Ca-bd_dom"/>
</dbReference>
<dbReference type="GO" id="GO:0008203">
    <property type="term" value="P:cholesterol metabolic process"/>
    <property type="evidence" value="ECO:0007669"/>
    <property type="project" value="UniProtKB-KW"/>
</dbReference>
<name>A0A6Q2Y368_ESOLU</name>
<feature type="disulfide bond" evidence="24">
    <location>
        <begin position="136"/>
        <end position="154"/>
    </location>
</feature>
<evidence type="ECO:0000256" key="5">
    <source>
        <dbReference type="ARBA" id="ARBA00022475"/>
    </source>
</evidence>
<reference evidence="28" key="2">
    <citation type="submission" date="2020-02" db="EMBL/GenBank/DDBJ databases">
        <title>Esox lucius (northern pike) genome, fEsoLuc1, primary haplotype.</title>
        <authorList>
            <person name="Myers G."/>
            <person name="Karagic N."/>
            <person name="Meyer A."/>
            <person name="Pippel M."/>
            <person name="Reichard M."/>
            <person name="Winkler S."/>
            <person name="Tracey A."/>
            <person name="Sims Y."/>
            <person name="Howe K."/>
            <person name="Rhie A."/>
            <person name="Formenti G."/>
            <person name="Durbin R."/>
            <person name="Fedrigo O."/>
            <person name="Jarvis E.D."/>
        </authorList>
    </citation>
    <scope>NUCLEOTIDE SEQUENCE [LARGE SCALE GENOMIC DNA]</scope>
</reference>
<comment type="similarity">
    <text evidence="3">Belongs to the LDLR family.</text>
</comment>
<evidence type="ECO:0000256" key="18">
    <source>
        <dbReference type="ARBA" id="ARBA00023166"/>
    </source>
</evidence>
<dbReference type="FunFam" id="4.10.400.10:FF:000034">
    <property type="entry name" value="Low-density lipoprotein receptor-related protein 2"/>
    <property type="match status" value="1"/>
</dbReference>
<keyword evidence="7" id="KW-0153">Cholesterol metabolism</keyword>
<evidence type="ECO:0000256" key="7">
    <source>
        <dbReference type="ARBA" id="ARBA00022548"/>
    </source>
</evidence>
<dbReference type="FunFam" id="2.120.10.30:FF:000002">
    <property type="entry name" value="low-density lipoprotein receptor isoform X1"/>
    <property type="match status" value="1"/>
</dbReference>
<dbReference type="PROSITE" id="PS00010">
    <property type="entry name" value="ASX_HYDROXYL"/>
    <property type="match status" value="1"/>
</dbReference>
<keyword evidence="10" id="KW-0427">LDL</keyword>
<dbReference type="Pfam" id="PF00057">
    <property type="entry name" value="Ldl_recept_a"/>
    <property type="match status" value="7"/>
</dbReference>
<evidence type="ECO:0000256" key="13">
    <source>
        <dbReference type="ARBA" id="ARBA00022989"/>
    </source>
</evidence>
<dbReference type="Gene3D" id="4.10.400.10">
    <property type="entry name" value="Low-density Lipoprotein Receptor"/>
    <property type="match status" value="6"/>
</dbReference>
<feature type="disulfide bond" evidence="24">
    <location>
        <begin position="70"/>
        <end position="85"/>
    </location>
</feature>
<keyword evidence="8" id="KW-0254">Endocytosis</keyword>
<keyword evidence="18" id="KW-1207">Sterol metabolism</keyword>
<evidence type="ECO:0000256" key="2">
    <source>
        <dbReference type="ARBA" id="ARBA00004600"/>
    </source>
</evidence>
<feature type="disulfide bond" evidence="24">
    <location>
        <begin position="223"/>
        <end position="241"/>
    </location>
</feature>
<feature type="compositionally biased region" description="Low complexity" evidence="26">
    <location>
        <begin position="713"/>
        <end position="726"/>
    </location>
</feature>
<evidence type="ECO:0000256" key="16">
    <source>
        <dbReference type="ARBA" id="ARBA00023136"/>
    </source>
</evidence>
<evidence type="ECO:0000256" key="9">
    <source>
        <dbReference type="ARBA" id="ARBA00022692"/>
    </source>
</evidence>
<feature type="disulfide bond" evidence="24">
    <location>
        <begin position="90"/>
        <end position="102"/>
    </location>
</feature>
<feature type="disulfide bond" evidence="23">
    <location>
        <begin position="339"/>
        <end position="349"/>
    </location>
</feature>
<evidence type="ECO:0000256" key="6">
    <source>
        <dbReference type="ARBA" id="ARBA00022536"/>
    </source>
</evidence>
<dbReference type="Proteomes" id="UP000265140">
    <property type="component" value="Chromosome 9"/>
</dbReference>
<evidence type="ECO:0000256" key="17">
    <source>
        <dbReference type="ARBA" id="ARBA00023157"/>
    </source>
</evidence>
<feature type="repeat" description="LDL-receptor class B" evidence="25">
    <location>
        <begin position="511"/>
        <end position="554"/>
    </location>
</feature>
<feature type="disulfide bond" evidence="24">
    <location>
        <begin position="235"/>
        <end position="250"/>
    </location>
</feature>
<dbReference type="InterPro" id="IPR000033">
    <property type="entry name" value="LDLR_classB_rpt"/>
</dbReference>
<dbReference type="InterPro" id="IPR051221">
    <property type="entry name" value="LDLR-related"/>
</dbReference>
<feature type="disulfide bond" evidence="24">
    <location>
        <begin position="216"/>
        <end position="228"/>
    </location>
</feature>
<dbReference type="FunFam" id="4.10.400.10:FF:000113">
    <property type="entry name" value="Low-density lipoprotein receptor-related protein 8"/>
    <property type="match status" value="2"/>
</dbReference>
<evidence type="ECO:0000259" key="27">
    <source>
        <dbReference type="PROSITE" id="PS50026"/>
    </source>
</evidence>
<dbReference type="Gene3D" id="4.10.1220.10">
    <property type="entry name" value="EGF-type module"/>
    <property type="match status" value="1"/>
</dbReference>
<dbReference type="GO" id="GO:0006869">
    <property type="term" value="P:lipid transport"/>
    <property type="evidence" value="ECO:0007669"/>
    <property type="project" value="UniProtKB-KW"/>
</dbReference>
<protein>
    <recommendedName>
        <fullName evidence="27">EGF-like domain-containing protein</fullName>
    </recommendedName>
</protein>
<dbReference type="SMART" id="SM00135">
    <property type="entry name" value="LY"/>
    <property type="match status" value="5"/>
</dbReference>
<feature type="disulfide bond" evidence="24">
    <location>
        <begin position="129"/>
        <end position="141"/>
    </location>
</feature>
<dbReference type="InterPro" id="IPR000742">
    <property type="entry name" value="EGF"/>
</dbReference>
<dbReference type="Pfam" id="PF14670">
    <property type="entry name" value="FXa_inhibition"/>
    <property type="match status" value="1"/>
</dbReference>
<evidence type="ECO:0000256" key="19">
    <source>
        <dbReference type="ARBA" id="ARBA00023170"/>
    </source>
</evidence>
<evidence type="ECO:0000256" key="24">
    <source>
        <dbReference type="PROSITE-ProRule" id="PRU00124"/>
    </source>
</evidence>
<accession>A0A6Q2Y368</accession>
<dbReference type="FunFam" id="2.10.25.10:FF:000052">
    <property type="entry name" value="low-density lipoprotein receptor isoform X1"/>
    <property type="match status" value="1"/>
</dbReference>
<keyword evidence="5" id="KW-1003">Cell membrane</keyword>
<dbReference type="PROSITE" id="PS01186">
    <property type="entry name" value="EGF_2"/>
    <property type="match status" value="1"/>
</dbReference>
<dbReference type="InterPro" id="IPR011042">
    <property type="entry name" value="6-blade_b-propeller_TolB-like"/>
</dbReference>
<feature type="compositionally biased region" description="Polar residues" evidence="26">
    <location>
        <begin position="738"/>
        <end position="747"/>
    </location>
</feature>
<dbReference type="SUPFAM" id="SSF63825">
    <property type="entry name" value="YWTD domain"/>
    <property type="match status" value="1"/>
</dbReference>
<dbReference type="GO" id="GO:0034362">
    <property type="term" value="C:low-density lipoprotein particle"/>
    <property type="evidence" value="ECO:0007669"/>
    <property type="project" value="UniProtKB-KW"/>
</dbReference>
<dbReference type="PROSITE" id="PS50026">
    <property type="entry name" value="EGF_3"/>
    <property type="match status" value="1"/>
</dbReference>
<feature type="disulfide bond" evidence="24">
    <location>
        <begin position="97"/>
        <end position="115"/>
    </location>
</feature>
<evidence type="ECO:0000256" key="14">
    <source>
        <dbReference type="ARBA" id="ARBA00023055"/>
    </source>
</evidence>
<evidence type="ECO:0000313" key="28">
    <source>
        <dbReference type="Ensembl" id="ENSELUP00000060348.2"/>
    </source>
</evidence>
<feature type="disulfide bond" evidence="24">
    <location>
        <begin position="196"/>
        <end position="211"/>
    </location>
</feature>
<dbReference type="GO" id="GO:0043235">
    <property type="term" value="C:receptor complex"/>
    <property type="evidence" value="ECO:0007669"/>
    <property type="project" value="TreeGrafter"/>
</dbReference>
<keyword evidence="14" id="KW-0445">Lipid transport</keyword>
<proteinExistence type="inferred from homology"/>
<evidence type="ECO:0000313" key="29">
    <source>
        <dbReference type="Proteomes" id="UP000265140"/>
    </source>
</evidence>
<comment type="caution">
    <text evidence="23">Lacks conserved residue(s) required for the propagation of feature annotation.</text>
</comment>
<dbReference type="FunFam" id="4.10.400.10:FF:000116">
    <property type="entry name" value="Low-density lipoprotein receptor"/>
    <property type="match status" value="1"/>
</dbReference>
<dbReference type="CDD" id="cd00054">
    <property type="entry name" value="EGF_CA"/>
    <property type="match status" value="1"/>
</dbReference>
<feature type="disulfide bond" evidence="24">
    <location>
        <begin position="184"/>
        <end position="202"/>
    </location>
</feature>
<dbReference type="CDD" id="cd00112">
    <property type="entry name" value="LDLa"/>
    <property type="match status" value="6"/>
</dbReference>
<dbReference type="OMA" id="EIGCHIE"/>
<keyword evidence="9" id="KW-0812">Transmembrane</keyword>
<dbReference type="PRINTS" id="PR00261">
    <property type="entry name" value="LDLRECEPTOR"/>
</dbReference>
<dbReference type="PROSITE" id="PS51120">
    <property type="entry name" value="LDLRB"/>
    <property type="match status" value="4"/>
</dbReference>
<keyword evidence="29" id="KW-1185">Reference proteome</keyword>
<dbReference type="FunFam" id="4.10.400.10:FF:000124">
    <property type="entry name" value="Low density lipoprotein receptor"/>
    <property type="match status" value="1"/>
</dbReference>
<dbReference type="InterPro" id="IPR036055">
    <property type="entry name" value="LDL_receptor-like_sf"/>
</dbReference>
<evidence type="ECO:0000256" key="1">
    <source>
        <dbReference type="ARBA" id="ARBA00004251"/>
    </source>
</evidence>
<dbReference type="InParanoid" id="A0A6Q2Y368"/>
<dbReference type="InterPro" id="IPR049883">
    <property type="entry name" value="NOTCH1_EGF-like"/>
</dbReference>
<evidence type="ECO:0000256" key="25">
    <source>
        <dbReference type="PROSITE-ProRule" id="PRU00461"/>
    </source>
</evidence>
<evidence type="ECO:0000256" key="8">
    <source>
        <dbReference type="ARBA" id="ARBA00022583"/>
    </source>
</evidence>
<dbReference type="PANTHER" id="PTHR22722">
    <property type="entry name" value="LOW-DENSITY LIPOPROTEIN RECEPTOR-RELATED PROTEIN 2-RELATED"/>
    <property type="match status" value="1"/>
</dbReference>
<feature type="domain" description="EGF-like" evidence="27">
    <location>
        <begin position="335"/>
        <end position="374"/>
    </location>
</feature>
<dbReference type="FunFam" id="2.10.25.10:FF:000009">
    <property type="entry name" value="Low-density lipoprotein receptor isoform 1"/>
    <property type="match status" value="1"/>
</dbReference>
<feature type="disulfide bond" evidence="24">
    <location>
        <begin position="109"/>
        <end position="124"/>
    </location>
</feature>